<comment type="caution">
    <text evidence="2">The sequence shown here is derived from an EMBL/GenBank/DDBJ whole genome shotgun (WGS) entry which is preliminary data.</text>
</comment>
<keyword evidence="3" id="KW-1185">Reference proteome</keyword>
<evidence type="ECO:0000313" key="3">
    <source>
        <dbReference type="Proteomes" id="UP001642260"/>
    </source>
</evidence>
<accession>A0ABC8LFB1</accession>
<gene>
    <name evidence="2" type="ORF">ERUC_LOCUS34809</name>
</gene>
<dbReference type="Proteomes" id="UP001642260">
    <property type="component" value="Unassembled WGS sequence"/>
</dbReference>
<dbReference type="EMBL" id="CAKOAT010551820">
    <property type="protein sequence ID" value="CAH8382326.1"/>
    <property type="molecule type" value="Genomic_DNA"/>
</dbReference>
<sequence>MAKSMCTVFLFVIILLISTDDVKSKIPKGKAHCVGVPNESASRSCGVPGTVQHNGCSTTCVTLGFIRGACDGNICKCYDCQA</sequence>
<proteinExistence type="predicted"/>
<keyword evidence="1" id="KW-0732">Signal</keyword>
<reference evidence="2 3" key="1">
    <citation type="submission" date="2022-03" db="EMBL/GenBank/DDBJ databases">
        <authorList>
            <person name="Macdonald S."/>
            <person name="Ahmed S."/>
            <person name="Newling K."/>
        </authorList>
    </citation>
    <scope>NUCLEOTIDE SEQUENCE [LARGE SCALE GENOMIC DNA]</scope>
</reference>
<evidence type="ECO:0000313" key="2">
    <source>
        <dbReference type="EMBL" id="CAH8382326.1"/>
    </source>
</evidence>
<name>A0ABC8LFB1_ERUVS</name>
<protein>
    <submittedName>
        <fullName evidence="2">Uncharacterized protein</fullName>
    </submittedName>
</protein>
<organism evidence="2 3">
    <name type="scientific">Eruca vesicaria subsp. sativa</name>
    <name type="common">Garden rocket</name>
    <name type="synonym">Eruca sativa</name>
    <dbReference type="NCBI Taxonomy" id="29727"/>
    <lineage>
        <taxon>Eukaryota</taxon>
        <taxon>Viridiplantae</taxon>
        <taxon>Streptophyta</taxon>
        <taxon>Embryophyta</taxon>
        <taxon>Tracheophyta</taxon>
        <taxon>Spermatophyta</taxon>
        <taxon>Magnoliopsida</taxon>
        <taxon>eudicotyledons</taxon>
        <taxon>Gunneridae</taxon>
        <taxon>Pentapetalae</taxon>
        <taxon>rosids</taxon>
        <taxon>malvids</taxon>
        <taxon>Brassicales</taxon>
        <taxon>Brassicaceae</taxon>
        <taxon>Brassiceae</taxon>
        <taxon>Eruca</taxon>
    </lineage>
</organism>
<dbReference type="AlphaFoldDB" id="A0ABC8LFB1"/>
<feature type="signal peptide" evidence="1">
    <location>
        <begin position="1"/>
        <end position="24"/>
    </location>
</feature>
<feature type="chain" id="PRO_5044869601" evidence="1">
    <location>
        <begin position="25"/>
        <end position="82"/>
    </location>
</feature>
<evidence type="ECO:0000256" key="1">
    <source>
        <dbReference type="SAM" id="SignalP"/>
    </source>
</evidence>